<evidence type="ECO:0000313" key="4">
    <source>
        <dbReference type="EMBL" id="EFN56727.1"/>
    </source>
</evidence>
<dbReference type="KEGG" id="cvr:CHLNCDRAFT_51499"/>
<dbReference type="EMBL" id="GL433841">
    <property type="protein sequence ID" value="EFN56727.1"/>
    <property type="molecule type" value="Genomic_DNA"/>
</dbReference>
<gene>
    <name evidence="4" type="ORF">CHLNCDRAFT_51499</name>
</gene>
<dbReference type="OrthoDB" id="512564at2759"/>
<dbReference type="GeneID" id="17356054"/>
<feature type="chain" id="PRO_5003156170" description="Expansin-like EG45 domain-containing protein" evidence="3">
    <location>
        <begin position="26"/>
        <end position="173"/>
    </location>
</feature>
<dbReference type="InterPro" id="IPR051477">
    <property type="entry name" value="Expansin_CellWall"/>
</dbReference>
<dbReference type="Proteomes" id="UP000008141">
    <property type="component" value="Unassembled WGS sequence"/>
</dbReference>
<feature type="region of interest" description="Disordered" evidence="2">
    <location>
        <begin position="129"/>
        <end position="148"/>
    </location>
</feature>
<dbReference type="SUPFAM" id="SSF50685">
    <property type="entry name" value="Barwin-like endoglucanases"/>
    <property type="match status" value="1"/>
</dbReference>
<sequence>MLSTPAALVRSILAGLVLLVATVDAYSGVGTAYGRDGGRGSGACGIGGNLGHWENYYAAMNGAQYGGSCGKCLKVCGAGGCTVVMVVDMCPSQYCGHGSVDMSSRALKESTGYDWDRKPISWSFTSCGGGGGGGGGSSYSNSGGSSKKLKKCLKKCKGGRKGKSCRKYCNKKY</sequence>
<dbReference type="InterPro" id="IPR036908">
    <property type="entry name" value="RlpA-like_sf"/>
</dbReference>
<keyword evidence="5" id="KW-1185">Reference proteome</keyword>
<proteinExistence type="predicted"/>
<evidence type="ECO:0000256" key="2">
    <source>
        <dbReference type="SAM" id="MobiDB-lite"/>
    </source>
</evidence>
<organism evidence="5">
    <name type="scientific">Chlorella variabilis</name>
    <name type="common">Green alga</name>
    <dbReference type="NCBI Taxonomy" id="554065"/>
    <lineage>
        <taxon>Eukaryota</taxon>
        <taxon>Viridiplantae</taxon>
        <taxon>Chlorophyta</taxon>
        <taxon>core chlorophytes</taxon>
        <taxon>Trebouxiophyceae</taxon>
        <taxon>Chlorellales</taxon>
        <taxon>Chlorellaceae</taxon>
        <taxon>Chlorella clade</taxon>
        <taxon>Chlorella</taxon>
    </lineage>
</organism>
<name>E1ZC03_CHLVA</name>
<evidence type="ECO:0000313" key="5">
    <source>
        <dbReference type="Proteomes" id="UP000008141"/>
    </source>
</evidence>
<reference evidence="4 5" key="1">
    <citation type="journal article" date="2010" name="Plant Cell">
        <title>The Chlorella variabilis NC64A genome reveals adaptation to photosymbiosis, coevolution with viruses, and cryptic sex.</title>
        <authorList>
            <person name="Blanc G."/>
            <person name="Duncan G."/>
            <person name="Agarkova I."/>
            <person name="Borodovsky M."/>
            <person name="Gurnon J."/>
            <person name="Kuo A."/>
            <person name="Lindquist E."/>
            <person name="Lucas S."/>
            <person name="Pangilinan J."/>
            <person name="Polle J."/>
            <person name="Salamov A."/>
            <person name="Terry A."/>
            <person name="Yamada T."/>
            <person name="Dunigan D.D."/>
            <person name="Grigoriev I.V."/>
            <person name="Claverie J.M."/>
            <person name="Van Etten J.L."/>
        </authorList>
    </citation>
    <scope>NUCLEOTIDE SEQUENCE [LARGE SCALE GENOMIC DNA]</scope>
    <source>
        <strain evidence="4 5">NC64A</strain>
    </source>
</reference>
<accession>E1ZC03</accession>
<dbReference type="RefSeq" id="XP_005848829.1">
    <property type="nucleotide sequence ID" value="XM_005848767.1"/>
</dbReference>
<feature type="signal peptide" evidence="3">
    <location>
        <begin position="1"/>
        <end position="25"/>
    </location>
</feature>
<dbReference type="Gene3D" id="2.40.40.10">
    <property type="entry name" value="RlpA-like domain"/>
    <property type="match status" value="1"/>
</dbReference>
<evidence type="ECO:0000256" key="1">
    <source>
        <dbReference type="ARBA" id="ARBA00022729"/>
    </source>
</evidence>
<dbReference type="AlphaFoldDB" id="E1ZC03"/>
<evidence type="ECO:0008006" key="6">
    <source>
        <dbReference type="Google" id="ProtNLM"/>
    </source>
</evidence>
<dbReference type="PANTHER" id="PTHR31836">
    <property type="match status" value="1"/>
</dbReference>
<dbReference type="eggNOG" id="ENOG502SGAI">
    <property type="taxonomic scope" value="Eukaryota"/>
</dbReference>
<protein>
    <recommendedName>
        <fullName evidence="6">Expansin-like EG45 domain-containing protein</fullName>
    </recommendedName>
</protein>
<evidence type="ECO:0000256" key="3">
    <source>
        <dbReference type="SAM" id="SignalP"/>
    </source>
</evidence>
<dbReference type="InParanoid" id="E1ZC03"/>
<keyword evidence="1 3" id="KW-0732">Signal</keyword>
<dbReference type="PANTHER" id="PTHR31836:SF21">
    <property type="entry name" value="EXPANSIN-LIKE PROTEIN 7"/>
    <property type="match status" value="1"/>
</dbReference>